<name>A0A5C6VD49_9FLAO</name>
<reference evidence="1 2" key="1">
    <citation type="submission" date="2019-08" db="EMBL/GenBank/DDBJ databases">
        <title>Genome of Luteibaculum oceani JCM 18817.</title>
        <authorList>
            <person name="Bowman J.P."/>
        </authorList>
    </citation>
    <scope>NUCLEOTIDE SEQUENCE [LARGE SCALE GENOMIC DNA]</scope>
    <source>
        <strain evidence="1 2">JCM 18817</strain>
    </source>
</reference>
<evidence type="ECO:0000313" key="1">
    <source>
        <dbReference type="EMBL" id="TXC81535.1"/>
    </source>
</evidence>
<accession>A0A5C6VD49</accession>
<dbReference type="Pfam" id="PF02585">
    <property type="entry name" value="PIG-L"/>
    <property type="match status" value="1"/>
</dbReference>
<keyword evidence="2" id="KW-1185">Reference proteome</keyword>
<dbReference type="OrthoDB" id="9790023at2"/>
<dbReference type="InterPro" id="IPR024078">
    <property type="entry name" value="LmbE-like_dom_sf"/>
</dbReference>
<proteinExistence type="predicted"/>
<dbReference type="RefSeq" id="WP_147014264.1">
    <property type="nucleotide sequence ID" value="NZ_VORB01000004.1"/>
</dbReference>
<dbReference type="AlphaFoldDB" id="A0A5C6VD49"/>
<organism evidence="1 2">
    <name type="scientific">Luteibaculum oceani</name>
    <dbReference type="NCBI Taxonomy" id="1294296"/>
    <lineage>
        <taxon>Bacteria</taxon>
        <taxon>Pseudomonadati</taxon>
        <taxon>Bacteroidota</taxon>
        <taxon>Flavobacteriia</taxon>
        <taxon>Flavobacteriales</taxon>
        <taxon>Luteibaculaceae</taxon>
        <taxon>Luteibaculum</taxon>
    </lineage>
</organism>
<dbReference type="EMBL" id="VORB01000004">
    <property type="protein sequence ID" value="TXC81535.1"/>
    <property type="molecule type" value="Genomic_DNA"/>
</dbReference>
<gene>
    <name evidence="1" type="ORF">FRX97_05875</name>
</gene>
<evidence type="ECO:0000313" key="2">
    <source>
        <dbReference type="Proteomes" id="UP000321168"/>
    </source>
</evidence>
<sequence>MDTILVLAPHPDDGEFGLGATLHRFAQEGKNVFYAAFSPCIASVPDGFPKDILYKELGDATGKLRIPKENLITFDCAVRNFPAIRQDILESLVKLNRQLKPDLVFMPNSKDLHQDHQVIHNEGLRAFKKTRILGYELPWNDVAFDNRFYIKVTEENLTAKTEAIACYKSQGFRPYTSKSFFRSLAQMRGMQAGEDLAEAFEPIRWKY</sequence>
<protein>
    <submittedName>
        <fullName evidence="1">PIG-L family deacetylase</fullName>
    </submittedName>
</protein>
<comment type="caution">
    <text evidence="1">The sequence shown here is derived from an EMBL/GenBank/DDBJ whole genome shotgun (WGS) entry which is preliminary data.</text>
</comment>
<dbReference type="Gene3D" id="3.40.50.10320">
    <property type="entry name" value="LmbE-like"/>
    <property type="match status" value="1"/>
</dbReference>
<dbReference type="Proteomes" id="UP000321168">
    <property type="component" value="Unassembled WGS sequence"/>
</dbReference>
<dbReference type="InterPro" id="IPR003737">
    <property type="entry name" value="GlcNAc_PI_deacetylase-related"/>
</dbReference>
<dbReference type="SUPFAM" id="SSF102588">
    <property type="entry name" value="LmbE-like"/>
    <property type="match status" value="1"/>
</dbReference>